<gene>
    <name evidence="1" type="ORF">JI435_139670</name>
</gene>
<sequence length="366" mass="41334">MSTPAESGKAEAKNMDRRMSLGKYVKRMSSVFKREKSNKTVELAAPVVPSVHEAEQQSAKKEEAAPVVTATPEESLAVPAATTATISQPTSAIVTKQLDRHAMQQERARALFAKYGLTLDTTDWIAPPAPMPTVQRVEKSIRMRVHRSCHHCGTIYGADKQCLQCEHKRCKKCPRYPKKRLSAEKEKEKTTEEKPRKKRVLTVTTRGGNELAYQPSKQRVRRSCHKCETLFVPPTATICEQCRHIRCTKCPRDPAKLQKWPEGYPGDMDADSDSEVEKQLEKFRRTWRKPRQRVRWECEQCNSAFISGSPQCPGCGHERCEKCTRSPIKRTKKEENFDPKLVAAVEAKLKALDVDSDVPTSGVEAT</sequence>
<dbReference type="VEuPathDB" id="FungiDB:JI435_139670"/>
<name>A0A7U2F5Y8_PHANO</name>
<protein>
    <submittedName>
        <fullName evidence="1">Uncharacterized protein</fullName>
    </submittedName>
</protein>
<dbReference type="EMBL" id="CP069029">
    <property type="protein sequence ID" value="QRC97159.1"/>
    <property type="molecule type" value="Genomic_DNA"/>
</dbReference>
<dbReference type="OrthoDB" id="5370011at2759"/>
<organism evidence="1 2">
    <name type="scientific">Phaeosphaeria nodorum (strain SN15 / ATCC MYA-4574 / FGSC 10173)</name>
    <name type="common">Glume blotch fungus</name>
    <name type="synonym">Parastagonospora nodorum</name>
    <dbReference type="NCBI Taxonomy" id="321614"/>
    <lineage>
        <taxon>Eukaryota</taxon>
        <taxon>Fungi</taxon>
        <taxon>Dikarya</taxon>
        <taxon>Ascomycota</taxon>
        <taxon>Pezizomycotina</taxon>
        <taxon>Dothideomycetes</taxon>
        <taxon>Pleosporomycetidae</taxon>
        <taxon>Pleosporales</taxon>
        <taxon>Pleosporineae</taxon>
        <taxon>Phaeosphaeriaceae</taxon>
        <taxon>Parastagonospora</taxon>
    </lineage>
</organism>
<evidence type="ECO:0000313" key="1">
    <source>
        <dbReference type="EMBL" id="QRC97159.1"/>
    </source>
</evidence>
<dbReference type="AlphaFoldDB" id="A0A7U2F5Y8"/>
<dbReference type="Proteomes" id="UP000663193">
    <property type="component" value="Chromosome 7"/>
</dbReference>
<proteinExistence type="predicted"/>
<evidence type="ECO:0000313" key="2">
    <source>
        <dbReference type="Proteomes" id="UP000663193"/>
    </source>
</evidence>
<reference evidence="2" key="1">
    <citation type="journal article" date="2021" name="BMC Genomics">
        <title>Chromosome-level genome assembly and manually-curated proteome of model necrotroph Parastagonospora nodorum Sn15 reveals a genome-wide trove of candidate effector homologs, and redundancy of virulence-related functions within an accessory chromosome.</title>
        <authorList>
            <person name="Bertazzoni S."/>
            <person name="Jones D.A.B."/>
            <person name="Phan H.T."/>
            <person name="Tan K.-C."/>
            <person name="Hane J.K."/>
        </authorList>
    </citation>
    <scope>NUCLEOTIDE SEQUENCE [LARGE SCALE GENOMIC DNA]</scope>
    <source>
        <strain evidence="2">SN15 / ATCC MYA-4574 / FGSC 10173)</strain>
    </source>
</reference>
<keyword evidence="2" id="KW-1185">Reference proteome</keyword>
<accession>A0A7U2F5Y8</accession>